<keyword evidence="7" id="KW-1185">Reference proteome</keyword>
<dbReference type="EMBL" id="CAJVRM010000162">
    <property type="protein sequence ID" value="CAG8976077.1"/>
    <property type="molecule type" value="Genomic_DNA"/>
</dbReference>
<dbReference type="AlphaFoldDB" id="A0A9N9LN15"/>
<dbReference type="Pfam" id="PF10451">
    <property type="entry name" value="Stn1"/>
    <property type="match status" value="2"/>
</dbReference>
<evidence type="ECO:0000256" key="3">
    <source>
        <dbReference type="ARBA" id="ARBA00022895"/>
    </source>
</evidence>
<feature type="compositionally biased region" description="Basic and acidic residues" evidence="4">
    <location>
        <begin position="240"/>
        <end position="260"/>
    </location>
</feature>
<keyword evidence="2" id="KW-0158">Chromosome</keyword>
<sequence>MSRALAAFSRSLLTRPYLNPTETTDPSVFSPLNNNSSNHRLSHAMNSDISSPHIYPAYCNAKSPTIHKFCPLRAVDVHALSGDQGYYINARRLFHHGNHQILWVMLTGLVVAVDEYYGKTIFTVDDSSGMCIECTAPTPKANLSIEPVINQNHQIIKKEEANTTRPTPATPKIPWGDMDVGVVIKIKGGINTFRNQKQIEIVKIEILRSTDQEVSFWNYILAFRQRILSVPWTLTQEEEDKCRRQATGERHPKRKEKTESRPGITSYKNKMVNDENRNTNVAKGHRNHEAKKKRRETEEQEKTNSEVQNLHQIEHAWLSSEHYSSLVIEAREKKPDTVKV</sequence>
<feature type="compositionally biased region" description="Basic residues" evidence="4">
    <location>
        <begin position="283"/>
        <end position="294"/>
    </location>
</feature>
<accession>A0A9N9LN15</accession>
<dbReference type="SUPFAM" id="SSF50249">
    <property type="entry name" value="Nucleic acid-binding proteins"/>
    <property type="match status" value="1"/>
</dbReference>
<comment type="subcellular location">
    <subcellularLocation>
        <location evidence="1">Chromosome</location>
        <location evidence="1">Telomere</location>
    </subcellularLocation>
</comment>
<dbReference type="GO" id="GO:0000781">
    <property type="term" value="C:chromosome, telomeric region"/>
    <property type="evidence" value="ECO:0007669"/>
    <property type="project" value="UniProtKB-SubCell"/>
</dbReference>
<protein>
    <recommendedName>
        <fullName evidence="5">CST complex subunit Stn1 N-terminal domain-containing protein</fullName>
    </recommendedName>
</protein>
<dbReference type="Proteomes" id="UP000701801">
    <property type="component" value="Unassembled WGS sequence"/>
</dbReference>
<proteinExistence type="predicted"/>
<feature type="domain" description="CST complex subunit Stn1 N-terminal" evidence="5">
    <location>
        <begin position="177"/>
        <end position="290"/>
    </location>
</feature>
<feature type="compositionally biased region" description="Basic and acidic residues" evidence="4">
    <location>
        <begin position="295"/>
        <end position="304"/>
    </location>
</feature>
<evidence type="ECO:0000256" key="1">
    <source>
        <dbReference type="ARBA" id="ARBA00004574"/>
    </source>
</evidence>
<dbReference type="OrthoDB" id="77828at2759"/>
<evidence type="ECO:0000256" key="4">
    <source>
        <dbReference type="SAM" id="MobiDB-lite"/>
    </source>
</evidence>
<feature type="domain" description="CST complex subunit Stn1 N-terminal" evidence="5">
    <location>
        <begin position="89"/>
        <end position="136"/>
    </location>
</feature>
<dbReference type="InterPro" id="IPR018856">
    <property type="entry name" value="Stn1_N"/>
</dbReference>
<gene>
    <name evidence="6" type="ORF">HYALB_00002355</name>
</gene>
<evidence type="ECO:0000313" key="6">
    <source>
        <dbReference type="EMBL" id="CAG8976077.1"/>
    </source>
</evidence>
<comment type="caution">
    <text evidence="6">The sequence shown here is derived from an EMBL/GenBank/DDBJ whole genome shotgun (WGS) entry which is preliminary data.</text>
</comment>
<name>A0A9N9LN15_9HELO</name>
<evidence type="ECO:0000259" key="5">
    <source>
        <dbReference type="Pfam" id="PF10451"/>
    </source>
</evidence>
<dbReference type="Gene3D" id="2.40.50.140">
    <property type="entry name" value="Nucleic acid-binding proteins"/>
    <property type="match status" value="1"/>
</dbReference>
<dbReference type="InterPro" id="IPR012340">
    <property type="entry name" value="NA-bd_OB-fold"/>
</dbReference>
<keyword evidence="3" id="KW-0779">Telomere</keyword>
<dbReference type="CDD" id="cd03524">
    <property type="entry name" value="RPA2_OBF_family"/>
    <property type="match status" value="1"/>
</dbReference>
<evidence type="ECO:0000256" key="2">
    <source>
        <dbReference type="ARBA" id="ARBA00022454"/>
    </source>
</evidence>
<reference evidence="6" key="1">
    <citation type="submission" date="2021-07" db="EMBL/GenBank/DDBJ databases">
        <authorList>
            <person name="Durling M."/>
        </authorList>
    </citation>
    <scope>NUCLEOTIDE SEQUENCE</scope>
</reference>
<feature type="region of interest" description="Disordered" evidence="4">
    <location>
        <begin position="238"/>
        <end position="308"/>
    </location>
</feature>
<evidence type="ECO:0000313" key="7">
    <source>
        <dbReference type="Proteomes" id="UP000701801"/>
    </source>
</evidence>
<organism evidence="6 7">
    <name type="scientific">Hymenoscyphus albidus</name>
    <dbReference type="NCBI Taxonomy" id="595503"/>
    <lineage>
        <taxon>Eukaryota</taxon>
        <taxon>Fungi</taxon>
        <taxon>Dikarya</taxon>
        <taxon>Ascomycota</taxon>
        <taxon>Pezizomycotina</taxon>
        <taxon>Leotiomycetes</taxon>
        <taxon>Helotiales</taxon>
        <taxon>Helotiaceae</taxon>
        <taxon>Hymenoscyphus</taxon>
    </lineage>
</organism>